<evidence type="ECO:0000259" key="3">
    <source>
        <dbReference type="Pfam" id="PF02562"/>
    </source>
</evidence>
<dbReference type="AlphaFoldDB" id="C9KJD3"/>
<organism evidence="4 5">
    <name type="scientific">Mitsuokella multacida DSM 20544</name>
    <dbReference type="NCBI Taxonomy" id="500635"/>
    <lineage>
        <taxon>Bacteria</taxon>
        <taxon>Bacillati</taxon>
        <taxon>Bacillota</taxon>
        <taxon>Negativicutes</taxon>
        <taxon>Selenomonadales</taxon>
        <taxon>Selenomonadaceae</taxon>
        <taxon>Mitsuokella</taxon>
    </lineage>
</organism>
<dbReference type="InterPro" id="IPR051451">
    <property type="entry name" value="PhoH2-like"/>
</dbReference>
<dbReference type="HOGENOM" id="CLU_1254757_0_0_9"/>
<dbReference type="SUPFAM" id="SSF52540">
    <property type="entry name" value="P-loop containing nucleoside triphosphate hydrolases"/>
    <property type="match status" value="1"/>
</dbReference>
<dbReference type="PANTHER" id="PTHR30473">
    <property type="entry name" value="PROTEIN PHOH"/>
    <property type="match status" value="1"/>
</dbReference>
<evidence type="ECO:0000256" key="2">
    <source>
        <dbReference type="ARBA" id="ARBA00022840"/>
    </source>
</evidence>
<evidence type="ECO:0000313" key="4">
    <source>
        <dbReference type="EMBL" id="EEX69999.1"/>
    </source>
</evidence>
<comment type="caution">
    <text evidence="4">The sequence shown here is derived from an EMBL/GenBank/DDBJ whole genome shotgun (WGS) entry which is preliminary data.</text>
</comment>
<evidence type="ECO:0000256" key="1">
    <source>
        <dbReference type="ARBA" id="ARBA00022741"/>
    </source>
</evidence>
<proteinExistence type="predicted"/>
<dbReference type="InterPro" id="IPR003714">
    <property type="entry name" value="PhoH"/>
</dbReference>
<name>C9KJD3_9FIRM</name>
<dbReference type="EMBL" id="ABWK02000001">
    <property type="protein sequence ID" value="EEX69999.1"/>
    <property type="molecule type" value="Genomic_DNA"/>
</dbReference>
<accession>C9KJD3</accession>
<dbReference type="InterPro" id="IPR027417">
    <property type="entry name" value="P-loop_NTPase"/>
</dbReference>
<dbReference type="GeneID" id="93482515"/>
<gene>
    <name evidence="4" type="ORF">MITSMUL_03130</name>
</gene>
<dbReference type="Gene3D" id="3.40.50.300">
    <property type="entry name" value="P-loop containing nucleotide triphosphate hydrolases"/>
    <property type="match status" value="1"/>
</dbReference>
<dbReference type="GO" id="GO:0005524">
    <property type="term" value="F:ATP binding"/>
    <property type="evidence" value="ECO:0007669"/>
    <property type="project" value="UniProtKB-KW"/>
</dbReference>
<evidence type="ECO:0000313" key="5">
    <source>
        <dbReference type="Proteomes" id="UP000003671"/>
    </source>
</evidence>
<keyword evidence="1" id="KW-0547">Nucleotide-binding</keyword>
<keyword evidence="5" id="KW-1185">Reference proteome</keyword>
<sequence>MNDKEIPLFNKDRDRFYKKMSNEQHVMFDSILEVPFTFVEAKAGSGKTTVAFAAGIDMLANGVISKIIYIIKPSKRSYANGYLPGDLEQKTAQLYYAAYDALEVLGFSQRDIQALINTEQVMLITDNNLRGVNLMDCLVIIDEGQNMGVSDLRLVLTRIHDDSKCVLLGDSRQSDNPGNKEHCFVDYGNYMVEHIGRKVELTRNFRGRLSRIAEEYEPLD</sequence>
<dbReference type="Proteomes" id="UP000003671">
    <property type="component" value="Unassembled WGS sequence"/>
</dbReference>
<dbReference type="RefSeq" id="WP_005838995.1">
    <property type="nucleotide sequence ID" value="NZ_GG697141.2"/>
</dbReference>
<dbReference type="PANTHER" id="PTHR30473:SF2">
    <property type="entry name" value="PIN DOMAIN-CONTAINING PROTEIN"/>
    <property type="match status" value="1"/>
</dbReference>
<dbReference type="eggNOG" id="COG1875">
    <property type="taxonomic scope" value="Bacteria"/>
</dbReference>
<feature type="domain" description="PhoH-like protein" evidence="3">
    <location>
        <begin position="19"/>
        <end position="186"/>
    </location>
</feature>
<reference evidence="4" key="1">
    <citation type="submission" date="2009-09" db="EMBL/GenBank/DDBJ databases">
        <authorList>
            <person name="Weinstock G."/>
            <person name="Sodergren E."/>
            <person name="Clifton S."/>
            <person name="Fulton L."/>
            <person name="Fulton B."/>
            <person name="Courtney L."/>
            <person name="Fronick C."/>
            <person name="Harrison M."/>
            <person name="Strong C."/>
            <person name="Farmer C."/>
            <person name="Delahaunty K."/>
            <person name="Markovic C."/>
            <person name="Hall O."/>
            <person name="Minx P."/>
            <person name="Tomlinson C."/>
            <person name="Mitreva M."/>
            <person name="Nelson J."/>
            <person name="Hou S."/>
            <person name="Wollam A."/>
            <person name="Pepin K.H."/>
            <person name="Johnson M."/>
            <person name="Bhonagiri V."/>
            <person name="Nash W.E."/>
            <person name="Warren W."/>
            <person name="Chinwalla A."/>
            <person name="Mardis E.R."/>
            <person name="Wilson R.K."/>
        </authorList>
    </citation>
    <scope>NUCLEOTIDE SEQUENCE [LARGE SCALE GENOMIC DNA]</scope>
    <source>
        <strain evidence="4">DSM 20544</strain>
    </source>
</reference>
<dbReference type="STRING" id="500635.MITSMUL_03130"/>
<keyword evidence="2" id="KW-0067">ATP-binding</keyword>
<protein>
    <submittedName>
        <fullName evidence="4">PhoH-like protein</fullName>
    </submittedName>
</protein>
<dbReference type="Pfam" id="PF02562">
    <property type="entry name" value="PhoH"/>
    <property type="match status" value="1"/>
</dbReference>
<dbReference type="GO" id="GO:0005829">
    <property type="term" value="C:cytosol"/>
    <property type="evidence" value="ECO:0007669"/>
    <property type="project" value="TreeGrafter"/>
</dbReference>